<dbReference type="Proteomes" id="UP000574133">
    <property type="component" value="Unassembled WGS sequence"/>
</dbReference>
<dbReference type="PANTHER" id="PTHR43335">
    <property type="entry name" value="ABC TRANSPORTER, ATP-BINDING PROTEIN"/>
    <property type="match status" value="1"/>
</dbReference>
<dbReference type="InterPro" id="IPR027417">
    <property type="entry name" value="P-loop_NTPase"/>
</dbReference>
<comment type="similarity">
    <text evidence="1">Belongs to the ABC transporter superfamily.</text>
</comment>
<dbReference type="PANTHER" id="PTHR43335:SF4">
    <property type="entry name" value="ABC TRANSPORTER, ATP-BINDING PROTEIN"/>
    <property type="match status" value="1"/>
</dbReference>
<dbReference type="EMBL" id="JACJVN010000009">
    <property type="protein sequence ID" value="MBB6676088.1"/>
    <property type="molecule type" value="Genomic_DNA"/>
</dbReference>
<evidence type="ECO:0000256" key="3">
    <source>
        <dbReference type="ARBA" id="ARBA00022741"/>
    </source>
</evidence>
<keyword evidence="7" id="KW-1185">Reference proteome</keyword>
<evidence type="ECO:0000256" key="4">
    <source>
        <dbReference type="ARBA" id="ARBA00022840"/>
    </source>
</evidence>
<dbReference type="Pfam" id="PF00005">
    <property type="entry name" value="ABC_tran"/>
    <property type="match status" value="1"/>
</dbReference>
<dbReference type="InterPro" id="IPR003439">
    <property type="entry name" value="ABC_transporter-like_ATP-bd"/>
</dbReference>
<protein>
    <submittedName>
        <fullName evidence="6">ABC transporter ATP-binding protein</fullName>
    </submittedName>
</protein>
<dbReference type="SMART" id="SM00382">
    <property type="entry name" value="AAA"/>
    <property type="match status" value="1"/>
</dbReference>
<gene>
    <name evidence="6" type="ORF">H4Q31_01970</name>
</gene>
<evidence type="ECO:0000256" key="2">
    <source>
        <dbReference type="ARBA" id="ARBA00022448"/>
    </source>
</evidence>
<dbReference type="GO" id="GO:0005524">
    <property type="term" value="F:ATP binding"/>
    <property type="evidence" value="ECO:0007669"/>
    <property type="project" value="UniProtKB-KW"/>
</dbReference>
<evidence type="ECO:0000259" key="5">
    <source>
        <dbReference type="PROSITE" id="PS50893"/>
    </source>
</evidence>
<dbReference type="Gene3D" id="3.40.50.300">
    <property type="entry name" value="P-loop containing nucleotide triphosphate hydrolases"/>
    <property type="match status" value="1"/>
</dbReference>
<reference evidence="6 7" key="1">
    <citation type="submission" date="2020-08" db="EMBL/GenBank/DDBJ databases">
        <title>Cohnella phylogeny.</title>
        <authorList>
            <person name="Dunlap C."/>
        </authorList>
    </citation>
    <scope>NUCLEOTIDE SEQUENCE [LARGE SCALE GENOMIC DNA]</scope>
    <source>
        <strain evidence="6 7">DSM 103658</strain>
    </source>
</reference>
<sequence>MDAMIRTAGLTKRFGRSTAVDEVSLSVGPGEIYGFLGLNGAGKTTTIRMLLGMIKPSAGASYLFGEKVNAARRDLWSKVGCLVEMPSLYPELTVYENLEVVRRLRRLNGTHWIEEAMEKLRLTPYRNRKARHLSLGNGQRLGLAKAMLHKPAVLVLDEPTNGLDPAGIVEVRQLLSELAAREGVTIFISSHLLGEVAKLATRIGIVHQGRLVQESDARELHGHLRKRLLVQVQSQNTEAAQAVLHSRGYAPLLAAADEGGTLATEHADAVANPERIARLLVEADVPPKLLRVEEEDLEAYFLRTIGMDGGMAQ</sequence>
<keyword evidence="2" id="KW-0813">Transport</keyword>
<keyword evidence="3" id="KW-0547">Nucleotide-binding</keyword>
<dbReference type="SUPFAM" id="SSF52540">
    <property type="entry name" value="P-loop containing nucleoside triphosphate hydrolases"/>
    <property type="match status" value="1"/>
</dbReference>
<dbReference type="RefSeq" id="WP_185177392.1">
    <property type="nucleotide sequence ID" value="NZ_CBCSEP010000034.1"/>
</dbReference>
<dbReference type="AlphaFoldDB" id="A0A841T9I8"/>
<dbReference type="GO" id="GO:0016887">
    <property type="term" value="F:ATP hydrolysis activity"/>
    <property type="evidence" value="ECO:0007669"/>
    <property type="project" value="InterPro"/>
</dbReference>
<name>A0A841T9I8_9BACL</name>
<evidence type="ECO:0000313" key="6">
    <source>
        <dbReference type="EMBL" id="MBB6676088.1"/>
    </source>
</evidence>
<feature type="domain" description="ABC transporter" evidence="5">
    <location>
        <begin position="5"/>
        <end position="233"/>
    </location>
</feature>
<evidence type="ECO:0000313" key="7">
    <source>
        <dbReference type="Proteomes" id="UP000574133"/>
    </source>
</evidence>
<keyword evidence="4 6" id="KW-0067">ATP-binding</keyword>
<comment type="caution">
    <text evidence="6">The sequence shown here is derived from an EMBL/GenBank/DDBJ whole genome shotgun (WGS) entry which is preliminary data.</text>
</comment>
<dbReference type="PROSITE" id="PS50893">
    <property type="entry name" value="ABC_TRANSPORTER_2"/>
    <property type="match status" value="1"/>
</dbReference>
<organism evidence="6 7">
    <name type="scientific">Cohnella lubricantis</name>
    <dbReference type="NCBI Taxonomy" id="2163172"/>
    <lineage>
        <taxon>Bacteria</taxon>
        <taxon>Bacillati</taxon>
        <taxon>Bacillota</taxon>
        <taxon>Bacilli</taxon>
        <taxon>Bacillales</taxon>
        <taxon>Paenibacillaceae</taxon>
        <taxon>Cohnella</taxon>
    </lineage>
</organism>
<evidence type="ECO:0000256" key="1">
    <source>
        <dbReference type="ARBA" id="ARBA00005417"/>
    </source>
</evidence>
<dbReference type="InterPro" id="IPR003593">
    <property type="entry name" value="AAA+_ATPase"/>
</dbReference>
<accession>A0A841T9I8</accession>
<proteinExistence type="inferred from homology"/>